<organism evidence="1 2">
    <name type="scientific">Actinokineospora iranica</name>
    <dbReference type="NCBI Taxonomy" id="1271860"/>
    <lineage>
        <taxon>Bacteria</taxon>
        <taxon>Bacillati</taxon>
        <taxon>Actinomycetota</taxon>
        <taxon>Actinomycetes</taxon>
        <taxon>Pseudonocardiales</taxon>
        <taxon>Pseudonocardiaceae</taxon>
        <taxon>Actinokineospora</taxon>
    </lineage>
</organism>
<dbReference type="RefSeq" id="WP_091455145.1">
    <property type="nucleotide sequence ID" value="NZ_FMZZ01000013.1"/>
</dbReference>
<accession>A0A1G6VZX2</accession>
<gene>
    <name evidence="1" type="ORF">SAMN05216174_113186</name>
</gene>
<proteinExistence type="predicted"/>
<dbReference type="OrthoDB" id="5413327at2"/>
<evidence type="ECO:0000313" key="1">
    <source>
        <dbReference type="EMBL" id="SDD59121.1"/>
    </source>
</evidence>
<dbReference type="Proteomes" id="UP000199501">
    <property type="component" value="Unassembled WGS sequence"/>
</dbReference>
<dbReference type="AlphaFoldDB" id="A0A1G6VZX2"/>
<dbReference type="EMBL" id="FMZZ01000013">
    <property type="protein sequence ID" value="SDD59121.1"/>
    <property type="molecule type" value="Genomic_DNA"/>
</dbReference>
<dbReference type="STRING" id="1271860.SAMN05216174_113186"/>
<protein>
    <recommendedName>
        <fullName evidence="3">7-cyano-7-deazaguanine synthase (Queuosine biosynthesis)</fullName>
    </recommendedName>
</protein>
<keyword evidence="2" id="KW-1185">Reference proteome</keyword>
<reference evidence="2" key="1">
    <citation type="submission" date="2016-10" db="EMBL/GenBank/DDBJ databases">
        <authorList>
            <person name="Varghese N."/>
            <person name="Submissions S."/>
        </authorList>
    </citation>
    <scope>NUCLEOTIDE SEQUENCE [LARGE SCALE GENOMIC DNA]</scope>
    <source>
        <strain evidence="2">IBRC-M 10403</strain>
    </source>
</reference>
<sequence>MIIDDLAREWTPDGLRLSAAVDSSLTPSGERLHFTVHDGEPEWMPPVGDAFLAAMMMPAMALREDVRVHAPVSRRLFRSAFTIADIYTAWWPHLHSVELEAPVAGRESGDAVGLFFTAGVDSFYSLIKDVARSTASDWEPVTHLVFVNFERQTGARYEHLLERLRHVASRTGKRLLVVDTNVRSMSEPTAFWPEYHGAALAAVALSLQGLLRRCLIAASHQYRHMPPLGSHPLLDNQFSTEGLEIVHDGAEATRADKIFRLASEGDLPLDNLCVCWSSEPGHNCGRCQKCVGTMVALELAGASGKCPTLPGTLDLEVVRAVTMPDGIKLATRALVSEAENRGRHDIADALREALRRAGDLEQADR</sequence>
<name>A0A1G6VZX2_9PSEU</name>
<evidence type="ECO:0008006" key="3">
    <source>
        <dbReference type="Google" id="ProtNLM"/>
    </source>
</evidence>
<evidence type="ECO:0000313" key="2">
    <source>
        <dbReference type="Proteomes" id="UP000199501"/>
    </source>
</evidence>